<evidence type="ECO:0000259" key="7">
    <source>
        <dbReference type="PROSITE" id="PS50109"/>
    </source>
</evidence>
<dbReference type="Gene3D" id="3.30.565.10">
    <property type="entry name" value="Histidine kinase-like ATPase, C-terminal domain"/>
    <property type="match status" value="1"/>
</dbReference>
<dbReference type="SMART" id="SM00091">
    <property type="entry name" value="PAS"/>
    <property type="match status" value="4"/>
</dbReference>
<dbReference type="SUPFAM" id="SSF55781">
    <property type="entry name" value="GAF domain-like"/>
    <property type="match status" value="2"/>
</dbReference>
<dbReference type="Pfam" id="PF00512">
    <property type="entry name" value="HisKA"/>
    <property type="match status" value="1"/>
</dbReference>
<dbReference type="CDD" id="cd18161">
    <property type="entry name" value="REC_hyHK_blue-like"/>
    <property type="match status" value="1"/>
</dbReference>
<dbReference type="InterPro" id="IPR000700">
    <property type="entry name" value="PAS-assoc_C"/>
</dbReference>
<dbReference type="Pfam" id="PF13185">
    <property type="entry name" value="GAF_2"/>
    <property type="match status" value="1"/>
</dbReference>
<feature type="domain" description="PAC" evidence="10">
    <location>
        <begin position="373"/>
        <end position="425"/>
    </location>
</feature>
<evidence type="ECO:0000256" key="1">
    <source>
        <dbReference type="ARBA" id="ARBA00000085"/>
    </source>
</evidence>
<evidence type="ECO:0000259" key="8">
    <source>
        <dbReference type="PROSITE" id="PS50110"/>
    </source>
</evidence>
<dbReference type="CDD" id="cd00130">
    <property type="entry name" value="PAS"/>
    <property type="match status" value="4"/>
</dbReference>
<dbReference type="InterPro" id="IPR005467">
    <property type="entry name" value="His_kinase_dom"/>
</dbReference>
<dbReference type="InterPro" id="IPR003018">
    <property type="entry name" value="GAF"/>
</dbReference>
<dbReference type="InterPro" id="IPR004358">
    <property type="entry name" value="Sig_transdc_His_kin-like_C"/>
</dbReference>
<protein>
    <recommendedName>
        <fullName evidence="2">histidine kinase</fullName>
        <ecNumber evidence="2">2.7.13.3</ecNumber>
    </recommendedName>
</protein>
<dbReference type="GO" id="GO:0000155">
    <property type="term" value="F:phosphorelay sensor kinase activity"/>
    <property type="evidence" value="ECO:0007669"/>
    <property type="project" value="InterPro"/>
</dbReference>
<dbReference type="InterPro" id="IPR036890">
    <property type="entry name" value="HATPase_C_sf"/>
</dbReference>
<dbReference type="EC" id="2.7.13.3" evidence="2"/>
<feature type="domain" description="PAC" evidence="10">
    <location>
        <begin position="953"/>
        <end position="1005"/>
    </location>
</feature>
<dbReference type="Pfam" id="PF01590">
    <property type="entry name" value="GAF"/>
    <property type="match status" value="1"/>
</dbReference>
<dbReference type="SMART" id="SM00086">
    <property type="entry name" value="PAC"/>
    <property type="match status" value="4"/>
</dbReference>
<sequence>MDNHKTGCFQEQNAARSDALRYYRILDTPAEEAFDRVTILAAHTLNVPIAAIGFVEAHRVWFKSRHGLEVSEVESVPGLCASVVLENEPYIVEDAKTDPRTAQHPMVTGSFGLRFYAAVPLAGRNGLRLGALCVFDRSPRQVSQAQIDVLQHLGKLAEELLELRLAQIAAEEQRESLVELAESLPQIIWTATPDGIVDYHSNYFYRYTGLGKVDLATNGWLEALHPDDRERCLRSWDKAIRMGKEYRIEFRILSAEMEEYRWHLVTAQPIRDASGYIRKWYGTAFDIHDRKLAEQSLARREERLRAIIENEPECVKIVTPEGILLDMNPAGLNMIGADEPQQVVGKAVINLIHPDDREAFNALHHRVLSGQSGRLHFRITGLKGTERWMETHSTPLRGANDVIEGVLSVTRDITERRRAEMALSEIRQRNQLILSAIAEGVHGLDARGHIIFENPAALAMLGYQEHEVLGQHSHTLIHHHHADGSVYPAGTCPIYQTLRDGVTRHVDNEVFFRKNGTSFPVEYTVAAMKDELTGVISGAVVNFRDITEEKRDAALRSLEIRVLDMVSAGMTLTTILEEVANTVDRLLPNVLTSILFINEAGRIHHGAAPRLPDDYKRAIESMPIRNDHSNADGATYQRKQAVIADIQLNLLWQDYRDLALKYGLRVSWALPVMNTKSEILAMFVLYSEKQQMPSEQDQFLIARVAQLVNIAIERIRQNEQLRASEARYRSIYNLVPVSIWEEDWTSVIAMVNKLRERGVNDFRSYFDTHPAWVREALRAVKIVNVNEESLTLFEANDKEELINSLETVFSTPDTLPGFIEKLVALTEGKQVAEFEASLRTVRGRRIHALIRMTFPPTDSPSGQVLVSRLDMTAYREAEERFRIIAQATSDVVWDWNLLTNSVWWNDGMYRLFGYEADTLPTDSTSWTMHIHSQHRERVTSKIQAVIEGKEDSWQDEYLFARADGSYALIMDRGFVIRDSDGQPLRMVGSMVDITLQRRLEEQLNQAQRLDAIGQLTGGVAHDFNNLLTVILGNAEVLMESKVLEGKDQKLAQMILTAAERGAELTSRLLAFARKQPLDPKVIDVNKLVSGMDGLLRRLLGEQIEIEVVQRGGLWPALVDASQLENAIMNLCINARDAMPAGGRLTIETANAYLDDAYTAQVAEVRPGQYVMVAVSDSGMGMDEDTLAHAFEPFFTTKEVGKGSGLGLSMVYGFIKQSRGHVKIYTELGQGTTVKLYLPRAVSASKRTDRIEVVDINESDDRKKILLVEDDELVRTYVEEQLKQLGYDVVSVANGPEAIEVLKGIADFDLLFTDIVMPGGMSGRQLADEAQRMYPDLSVLFTSGYTENAIVHHNRLDPGVHLIQKPYSRQSLAAKIRLVLNKDSH</sequence>
<evidence type="ECO:0000256" key="4">
    <source>
        <dbReference type="ARBA" id="ARBA00022679"/>
    </source>
</evidence>
<feature type="domain" description="PAS" evidence="9">
    <location>
        <begin position="877"/>
        <end position="949"/>
    </location>
</feature>
<dbReference type="FunFam" id="3.30.450.20:FF:000099">
    <property type="entry name" value="Sensory box sensor histidine kinase"/>
    <property type="match status" value="1"/>
</dbReference>
<dbReference type="Pfam" id="PF08447">
    <property type="entry name" value="PAS_3"/>
    <property type="match status" value="2"/>
</dbReference>
<dbReference type="PROSITE" id="PS50109">
    <property type="entry name" value="HIS_KIN"/>
    <property type="match status" value="1"/>
</dbReference>
<dbReference type="PANTHER" id="PTHR43304:SF1">
    <property type="entry name" value="PAC DOMAIN-CONTAINING PROTEIN"/>
    <property type="match status" value="1"/>
</dbReference>
<dbReference type="Pfam" id="PF00989">
    <property type="entry name" value="PAS"/>
    <property type="match status" value="1"/>
</dbReference>
<dbReference type="Gene3D" id="3.30.450.40">
    <property type="match status" value="2"/>
</dbReference>
<evidence type="ECO:0000256" key="5">
    <source>
        <dbReference type="ARBA" id="ARBA00022777"/>
    </source>
</evidence>
<dbReference type="InterPro" id="IPR003594">
    <property type="entry name" value="HATPase_dom"/>
</dbReference>
<feature type="modified residue" description="4-aspartylphosphate" evidence="6">
    <location>
        <position position="1313"/>
    </location>
</feature>
<evidence type="ECO:0000256" key="2">
    <source>
        <dbReference type="ARBA" id="ARBA00012438"/>
    </source>
</evidence>
<dbReference type="PROSITE" id="PS50110">
    <property type="entry name" value="RESPONSE_REGULATORY"/>
    <property type="match status" value="1"/>
</dbReference>
<feature type="domain" description="PAC" evidence="10">
    <location>
        <begin position="246"/>
        <end position="299"/>
    </location>
</feature>
<dbReference type="SMART" id="SM00448">
    <property type="entry name" value="REC"/>
    <property type="match status" value="1"/>
</dbReference>
<dbReference type="InterPro" id="IPR035965">
    <property type="entry name" value="PAS-like_dom_sf"/>
</dbReference>
<dbReference type="InterPro" id="IPR029016">
    <property type="entry name" value="GAF-like_dom_sf"/>
</dbReference>
<dbReference type="EMBL" id="FOUF01000007">
    <property type="protein sequence ID" value="SFM12620.1"/>
    <property type="molecule type" value="Genomic_DNA"/>
</dbReference>
<dbReference type="PRINTS" id="PR00344">
    <property type="entry name" value="BCTRLSENSOR"/>
</dbReference>
<feature type="domain" description="Response regulatory" evidence="8">
    <location>
        <begin position="1263"/>
        <end position="1379"/>
    </location>
</feature>
<dbReference type="SUPFAM" id="SSF47384">
    <property type="entry name" value="Homodimeric domain of signal transducing histidine kinase"/>
    <property type="match status" value="1"/>
</dbReference>
<gene>
    <name evidence="11" type="ORF">SAMN05421880_10733</name>
</gene>
<evidence type="ECO:0000256" key="6">
    <source>
        <dbReference type="PROSITE-ProRule" id="PRU00169"/>
    </source>
</evidence>
<dbReference type="SUPFAM" id="SSF52172">
    <property type="entry name" value="CheY-like"/>
    <property type="match status" value="1"/>
</dbReference>
<dbReference type="InterPro" id="IPR001789">
    <property type="entry name" value="Sig_transdc_resp-reg_receiver"/>
</dbReference>
<dbReference type="InterPro" id="IPR000014">
    <property type="entry name" value="PAS"/>
</dbReference>
<dbReference type="CDD" id="cd00082">
    <property type="entry name" value="HisKA"/>
    <property type="match status" value="1"/>
</dbReference>
<feature type="domain" description="PAS" evidence="9">
    <location>
        <begin position="173"/>
        <end position="243"/>
    </location>
</feature>
<dbReference type="PROSITE" id="PS50112">
    <property type="entry name" value="PAS"/>
    <property type="match status" value="4"/>
</dbReference>
<dbReference type="SMART" id="SM00388">
    <property type="entry name" value="HisKA"/>
    <property type="match status" value="1"/>
</dbReference>
<dbReference type="SUPFAM" id="SSF55785">
    <property type="entry name" value="PYP-like sensor domain (PAS domain)"/>
    <property type="match status" value="5"/>
</dbReference>
<dbReference type="CDD" id="cd16919">
    <property type="entry name" value="HATPase_CckA-like"/>
    <property type="match status" value="1"/>
</dbReference>
<dbReference type="InterPro" id="IPR011006">
    <property type="entry name" value="CheY-like_superfamily"/>
</dbReference>
<dbReference type="SMART" id="SM00065">
    <property type="entry name" value="GAF"/>
    <property type="match status" value="2"/>
</dbReference>
<evidence type="ECO:0000256" key="3">
    <source>
        <dbReference type="ARBA" id="ARBA00022553"/>
    </source>
</evidence>
<feature type="domain" description="PAS" evidence="9">
    <location>
        <begin position="300"/>
        <end position="371"/>
    </location>
</feature>
<evidence type="ECO:0000313" key="11">
    <source>
        <dbReference type="EMBL" id="SFM12620.1"/>
    </source>
</evidence>
<dbReference type="GO" id="GO:0006355">
    <property type="term" value="P:regulation of DNA-templated transcription"/>
    <property type="evidence" value="ECO:0007669"/>
    <property type="project" value="InterPro"/>
</dbReference>
<reference evidence="11 12" key="1">
    <citation type="submission" date="2016-10" db="EMBL/GenBank/DDBJ databases">
        <authorList>
            <person name="de Groot N.N."/>
        </authorList>
    </citation>
    <scope>NUCLEOTIDE SEQUENCE [LARGE SCALE GENOMIC DNA]</scope>
    <source>
        <strain evidence="11 12">Nm146</strain>
    </source>
</reference>
<accession>A0A1I4NBF7</accession>
<name>A0A1I4NBF7_9PROT</name>
<evidence type="ECO:0000259" key="10">
    <source>
        <dbReference type="PROSITE" id="PS50113"/>
    </source>
</evidence>
<dbReference type="Gene3D" id="3.40.50.2300">
    <property type="match status" value="1"/>
</dbReference>
<dbReference type="RefSeq" id="WP_090667073.1">
    <property type="nucleotide sequence ID" value="NZ_FOUF01000007.1"/>
</dbReference>
<dbReference type="Pfam" id="PF02518">
    <property type="entry name" value="HATPase_c"/>
    <property type="match status" value="1"/>
</dbReference>
<dbReference type="InterPro" id="IPR013655">
    <property type="entry name" value="PAS_fold_3"/>
</dbReference>
<feature type="domain" description="PAS" evidence="9">
    <location>
        <begin position="426"/>
        <end position="478"/>
    </location>
</feature>
<keyword evidence="3 6" id="KW-0597">Phosphoprotein</keyword>
<dbReference type="Gene3D" id="3.30.450.20">
    <property type="entry name" value="PAS domain"/>
    <property type="match status" value="4"/>
</dbReference>
<feature type="domain" description="Histidine kinase" evidence="7">
    <location>
        <begin position="1018"/>
        <end position="1241"/>
    </location>
</feature>
<dbReference type="NCBIfam" id="TIGR00229">
    <property type="entry name" value="sensory_box"/>
    <property type="match status" value="4"/>
</dbReference>
<dbReference type="SUPFAM" id="SSF55874">
    <property type="entry name" value="ATPase domain of HSP90 chaperone/DNA topoisomerase II/histidine kinase"/>
    <property type="match status" value="1"/>
</dbReference>
<dbReference type="SMART" id="SM00387">
    <property type="entry name" value="HATPase_c"/>
    <property type="match status" value="1"/>
</dbReference>
<dbReference type="Proteomes" id="UP000199561">
    <property type="component" value="Unassembled WGS sequence"/>
</dbReference>
<keyword evidence="12" id="KW-1185">Reference proteome</keyword>
<dbReference type="InterPro" id="IPR052162">
    <property type="entry name" value="Sensor_kinase/Photoreceptor"/>
</dbReference>
<dbReference type="STRING" id="52442.SAMN05421880_10733"/>
<keyword evidence="4" id="KW-0808">Transferase</keyword>
<dbReference type="Pfam" id="PF00072">
    <property type="entry name" value="Response_reg"/>
    <property type="match status" value="1"/>
</dbReference>
<comment type="catalytic activity">
    <reaction evidence="1">
        <text>ATP + protein L-histidine = ADP + protein N-phospho-L-histidine.</text>
        <dbReference type="EC" id="2.7.13.3"/>
    </reaction>
</comment>
<dbReference type="Gene3D" id="1.10.287.130">
    <property type="match status" value="1"/>
</dbReference>
<organism evidence="11 12">
    <name type="scientific">Nitrosomonas nitrosa</name>
    <dbReference type="NCBI Taxonomy" id="52442"/>
    <lineage>
        <taxon>Bacteria</taxon>
        <taxon>Pseudomonadati</taxon>
        <taxon>Pseudomonadota</taxon>
        <taxon>Betaproteobacteria</taxon>
        <taxon>Nitrosomonadales</taxon>
        <taxon>Nitrosomonadaceae</taxon>
        <taxon>Nitrosomonas</taxon>
    </lineage>
</organism>
<dbReference type="Pfam" id="PF13426">
    <property type="entry name" value="PAS_9"/>
    <property type="match status" value="1"/>
</dbReference>
<proteinExistence type="predicted"/>
<evidence type="ECO:0000313" key="12">
    <source>
        <dbReference type="Proteomes" id="UP000199561"/>
    </source>
</evidence>
<dbReference type="InterPro" id="IPR001610">
    <property type="entry name" value="PAC"/>
</dbReference>
<dbReference type="InterPro" id="IPR036097">
    <property type="entry name" value="HisK_dim/P_sf"/>
</dbReference>
<dbReference type="InterPro" id="IPR013767">
    <property type="entry name" value="PAS_fold"/>
</dbReference>
<keyword evidence="5" id="KW-0418">Kinase</keyword>
<dbReference type="PANTHER" id="PTHR43304">
    <property type="entry name" value="PHYTOCHROME-LIKE PROTEIN CPH1"/>
    <property type="match status" value="1"/>
</dbReference>
<dbReference type="InterPro" id="IPR003661">
    <property type="entry name" value="HisK_dim/P_dom"/>
</dbReference>
<dbReference type="PROSITE" id="PS50113">
    <property type="entry name" value="PAC"/>
    <property type="match status" value="3"/>
</dbReference>
<evidence type="ECO:0000259" key="9">
    <source>
        <dbReference type="PROSITE" id="PS50112"/>
    </source>
</evidence>